<dbReference type="RefSeq" id="WP_119323128.1">
    <property type="nucleotide sequence ID" value="NZ_AP025739.1"/>
</dbReference>
<dbReference type="KEGG" id="ccot:CCAX7_55920"/>
<dbReference type="EMBL" id="AP025739">
    <property type="protein sequence ID" value="BDI33541.1"/>
    <property type="molecule type" value="Genomic_DNA"/>
</dbReference>
<dbReference type="Proteomes" id="UP000287394">
    <property type="component" value="Chromosome"/>
</dbReference>
<proteinExistence type="predicted"/>
<evidence type="ECO:0000313" key="2">
    <source>
        <dbReference type="Proteomes" id="UP000287394"/>
    </source>
</evidence>
<name>A0A402D0P9_9BACT</name>
<sequence>MTGLRDIQEPPCSHDEAQWKGCLTFVGDRLTYYINRPCQSDLLWTAWFNYAESPIGEDPSLTNEFYASLTNFRDWIPYSETIVLPTKDAALRTKRHPLGYKRQNERLDFYVTKSEFAKAFRVIRRLGRWEKGKMVTEGRIFGAVRLVLLDDSQFGDPTPYGEARAQWLAAIDNRKWP</sequence>
<keyword evidence="2" id="KW-1185">Reference proteome</keyword>
<evidence type="ECO:0000313" key="1">
    <source>
        <dbReference type="EMBL" id="BDI33541.1"/>
    </source>
</evidence>
<accession>A0A402D0P9</accession>
<dbReference type="AlphaFoldDB" id="A0A402D0P9"/>
<reference evidence="1 2" key="1">
    <citation type="journal article" date="2019" name="Int. J. Syst. Evol. Microbiol.">
        <title>Capsulimonas corticalis gen. nov., sp. nov., an aerobic capsulated bacterium, of a novel bacterial order, Capsulimonadales ord. nov., of the class Armatimonadia of the phylum Armatimonadetes.</title>
        <authorList>
            <person name="Li J."/>
            <person name="Kudo C."/>
            <person name="Tonouchi A."/>
        </authorList>
    </citation>
    <scope>NUCLEOTIDE SEQUENCE [LARGE SCALE GENOMIC DNA]</scope>
    <source>
        <strain evidence="1 2">AX-7</strain>
    </source>
</reference>
<protein>
    <submittedName>
        <fullName evidence="1">Uncharacterized protein</fullName>
    </submittedName>
</protein>
<gene>
    <name evidence="1" type="ORF">CCAX7_55920</name>
</gene>
<organism evidence="1 2">
    <name type="scientific">Capsulimonas corticalis</name>
    <dbReference type="NCBI Taxonomy" id="2219043"/>
    <lineage>
        <taxon>Bacteria</taxon>
        <taxon>Bacillati</taxon>
        <taxon>Armatimonadota</taxon>
        <taxon>Armatimonadia</taxon>
        <taxon>Capsulimonadales</taxon>
        <taxon>Capsulimonadaceae</taxon>
        <taxon>Capsulimonas</taxon>
    </lineage>
</organism>